<proteinExistence type="predicted"/>
<dbReference type="Proteomes" id="UP000002220">
    <property type="component" value="Chromosome"/>
</dbReference>
<evidence type="ECO:0000313" key="2">
    <source>
        <dbReference type="Proteomes" id="UP000002220"/>
    </source>
</evidence>
<dbReference type="KEGG" id="plm:Plim_0164"/>
<reference evidence="1 2" key="1">
    <citation type="journal article" date="2010" name="Stand. Genomic Sci.">
        <title>Complete genome sequence of Planctomyces limnophilus type strain (Mu 290).</title>
        <authorList>
            <person name="Labutti K."/>
            <person name="Sikorski J."/>
            <person name="Schneider S."/>
            <person name="Nolan M."/>
            <person name="Lucas S."/>
            <person name="Glavina Del Rio T."/>
            <person name="Tice H."/>
            <person name="Cheng J.F."/>
            <person name="Goodwin L."/>
            <person name="Pitluck S."/>
            <person name="Liolios K."/>
            <person name="Ivanova N."/>
            <person name="Mavromatis K."/>
            <person name="Mikhailova N."/>
            <person name="Pati A."/>
            <person name="Chen A."/>
            <person name="Palaniappan K."/>
            <person name="Land M."/>
            <person name="Hauser L."/>
            <person name="Chang Y.J."/>
            <person name="Jeffries C.D."/>
            <person name="Tindall B.J."/>
            <person name="Rohde M."/>
            <person name="Goker M."/>
            <person name="Woyke T."/>
            <person name="Bristow J."/>
            <person name="Eisen J.A."/>
            <person name="Markowitz V."/>
            <person name="Hugenholtz P."/>
            <person name="Kyrpides N.C."/>
            <person name="Klenk H.P."/>
            <person name="Lapidus A."/>
        </authorList>
    </citation>
    <scope>NUCLEOTIDE SEQUENCE [LARGE SCALE GENOMIC DNA]</scope>
    <source>
        <strain evidence="2">ATCC 43296 / DSM 3776 / IFAM 1008 / 290</strain>
    </source>
</reference>
<dbReference type="AlphaFoldDB" id="D5SN89"/>
<organism evidence="1 2">
    <name type="scientific">Planctopirus limnophila (strain ATCC 43296 / DSM 3776 / IFAM 1008 / Mu 290)</name>
    <name type="common">Planctomyces limnophilus</name>
    <dbReference type="NCBI Taxonomy" id="521674"/>
    <lineage>
        <taxon>Bacteria</taxon>
        <taxon>Pseudomonadati</taxon>
        <taxon>Planctomycetota</taxon>
        <taxon>Planctomycetia</taxon>
        <taxon>Planctomycetales</taxon>
        <taxon>Planctomycetaceae</taxon>
        <taxon>Planctopirus</taxon>
    </lineage>
</organism>
<gene>
    <name evidence="1" type="ordered locus">Plim_0164</name>
</gene>
<name>D5SN89_PLAL2</name>
<evidence type="ECO:0000313" key="1">
    <source>
        <dbReference type="EMBL" id="ADG66016.1"/>
    </source>
</evidence>
<dbReference type="EMBL" id="CP001744">
    <property type="protein sequence ID" value="ADG66016.1"/>
    <property type="molecule type" value="Genomic_DNA"/>
</dbReference>
<dbReference type="HOGENOM" id="CLU_2288949_0_0_0"/>
<accession>D5SN89</accession>
<sequence length="101" mass="11406">MITGSLSLPAQKTALAVFFVYGLKRFFQMKTSGNVLFKPIDGIDSFLSANRFNLWVAARPQHSSVRCQFSPFERNHLDFSWGSSQEDVAKSPPRDLAQRLP</sequence>
<protein>
    <submittedName>
        <fullName evidence="1">Uncharacterized protein</fullName>
    </submittedName>
</protein>
<keyword evidence="2" id="KW-1185">Reference proteome</keyword>
<dbReference type="STRING" id="521674.Plim_0164"/>